<dbReference type="Pfam" id="PF13621">
    <property type="entry name" value="Cupin_8"/>
    <property type="match status" value="1"/>
</dbReference>
<dbReference type="Proteomes" id="UP000008141">
    <property type="component" value="Unassembled WGS sequence"/>
</dbReference>
<organism evidence="5">
    <name type="scientific">Chlorella variabilis</name>
    <name type="common">Green alga</name>
    <dbReference type="NCBI Taxonomy" id="554065"/>
    <lineage>
        <taxon>Eukaryota</taxon>
        <taxon>Viridiplantae</taxon>
        <taxon>Chlorophyta</taxon>
        <taxon>core chlorophytes</taxon>
        <taxon>Trebouxiophyceae</taxon>
        <taxon>Chlorellales</taxon>
        <taxon>Chlorellaceae</taxon>
        <taxon>Chlorella clade</taxon>
        <taxon>Chlorella</taxon>
    </lineage>
</organism>
<keyword evidence="2" id="KW-1133">Transmembrane helix</keyword>
<feature type="domain" description="JmjC" evidence="3">
    <location>
        <begin position="261"/>
        <end position="410"/>
    </location>
</feature>
<keyword evidence="2" id="KW-0812">Transmembrane</keyword>
<evidence type="ECO:0000313" key="4">
    <source>
        <dbReference type="EMBL" id="EFN52126.1"/>
    </source>
</evidence>
<sequence>MPGGAGGHAGRSLLLWLGVAILGHALVALFGVLDRWLQVKPSPPLPALRLALLVSLLALVELPSLEAGVVAAQDADVFIGMHGANMANSWLMRPGSSAIEISPYDSRVPWQALEAILAELAAVGGDRQRYLDDYYTRWLHRFNLSYARFCLEFMEPNAPVLVEGATEGWRAAVDWVTPCGAIDFDFLRQHFGHAQVMVTDTAREHEGSGPCRQMLLAEYIDWWQQHNQQQQQQQEEEEETRASSTLLTPGPLWYCKDWHLAAFDPQYQAYRCPSFFFDDWLNELYDAREQPQPQHDVRTADYRFVYLGAKGTSTSLHSDVLRSFSWSANVVGCKLWRLLPPQYSHLLLDLHGRIPAWDFFAEDLEVENVDDCISINHNWLNGHNVHWTWALLRLERRQAEEGIEDCRELCSLAEFERLVQRSLAANAGMDYAGLGTLLRCIARRSLHQLAAVGGSPRHEGAPPGQLQEALMAAGREEAGSGSEHQSCPSRMVADDGYIGLKTCNLSSPWHHMFRLQRVAAVLRDLVAEQRHLHNGCQQLDGEAALPHAAELDANSACLA</sequence>
<dbReference type="PANTHER" id="PTHR12480:SF6">
    <property type="entry name" value="2-OXOGLUTARATE AND IRON-DEPENDENT OXYGENASE JMJD4"/>
    <property type="match status" value="1"/>
</dbReference>
<dbReference type="eggNOG" id="KOG2131">
    <property type="taxonomic scope" value="Eukaryota"/>
</dbReference>
<evidence type="ECO:0000259" key="3">
    <source>
        <dbReference type="PROSITE" id="PS51184"/>
    </source>
</evidence>
<gene>
    <name evidence="4" type="ORF">CHLNCDRAFT_58971</name>
</gene>
<name>E1ZPU8_CHLVA</name>
<dbReference type="AlphaFoldDB" id="E1ZPU8"/>
<dbReference type="InParanoid" id="E1ZPU8"/>
<dbReference type="InterPro" id="IPR003347">
    <property type="entry name" value="JmjC_dom"/>
</dbReference>
<keyword evidence="2" id="KW-0472">Membrane</keyword>
<accession>E1ZPU8</accession>
<feature type="transmembrane region" description="Helical" evidence="2">
    <location>
        <begin position="13"/>
        <end position="33"/>
    </location>
</feature>
<evidence type="ECO:0000313" key="5">
    <source>
        <dbReference type="Proteomes" id="UP000008141"/>
    </source>
</evidence>
<dbReference type="GeneID" id="17351567"/>
<reference evidence="4 5" key="1">
    <citation type="journal article" date="2010" name="Plant Cell">
        <title>The Chlorella variabilis NC64A genome reveals adaptation to photosymbiosis, coevolution with viruses, and cryptic sex.</title>
        <authorList>
            <person name="Blanc G."/>
            <person name="Duncan G."/>
            <person name="Agarkova I."/>
            <person name="Borodovsky M."/>
            <person name="Gurnon J."/>
            <person name="Kuo A."/>
            <person name="Lindquist E."/>
            <person name="Lucas S."/>
            <person name="Pangilinan J."/>
            <person name="Polle J."/>
            <person name="Salamov A."/>
            <person name="Terry A."/>
            <person name="Yamada T."/>
            <person name="Dunigan D.D."/>
            <person name="Grigoriev I.V."/>
            <person name="Claverie J.M."/>
            <person name="Van Etten J.L."/>
        </authorList>
    </citation>
    <scope>NUCLEOTIDE SEQUENCE [LARGE SCALE GENOMIC DNA]</scope>
    <source>
        <strain evidence="4 5">NC64A</strain>
    </source>
</reference>
<dbReference type="OrthoDB" id="424465at2759"/>
<proteinExistence type="inferred from homology"/>
<dbReference type="GO" id="GO:0005634">
    <property type="term" value="C:nucleus"/>
    <property type="evidence" value="ECO:0007669"/>
    <property type="project" value="TreeGrafter"/>
</dbReference>
<dbReference type="InterPro" id="IPR050910">
    <property type="entry name" value="JMJD6_ArgDemeth/LysHydrox"/>
</dbReference>
<keyword evidence="5" id="KW-1185">Reference proteome</keyword>
<evidence type="ECO:0000256" key="1">
    <source>
        <dbReference type="ARBA" id="ARBA00006801"/>
    </source>
</evidence>
<dbReference type="PANTHER" id="PTHR12480">
    <property type="entry name" value="ARGININE DEMETHYLASE AND LYSYL-HYDROXYLASE JMJD"/>
    <property type="match status" value="1"/>
</dbReference>
<comment type="similarity">
    <text evidence="1">Belongs to the JARID1 histone demethylase family.</text>
</comment>
<evidence type="ECO:0000256" key="2">
    <source>
        <dbReference type="SAM" id="Phobius"/>
    </source>
</evidence>
<dbReference type="GO" id="GO:0005737">
    <property type="term" value="C:cytoplasm"/>
    <property type="evidence" value="ECO:0007669"/>
    <property type="project" value="TreeGrafter"/>
</dbReference>
<dbReference type="EMBL" id="GL433858">
    <property type="protein sequence ID" value="EFN52126.1"/>
    <property type="molecule type" value="Genomic_DNA"/>
</dbReference>
<dbReference type="InterPro" id="IPR041667">
    <property type="entry name" value="Cupin_8"/>
</dbReference>
<dbReference type="RefSeq" id="XP_005844228.1">
    <property type="nucleotide sequence ID" value="XM_005844166.1"/>
</dbReference>
<protein>
    <recommendedName>
        <fullName evidence="3">JmjC domain-containing protein</fullName>
    </recommendedName>
</protein>
<dbReference type="PROSITE" id="PS51184">
    <property type="entry name" value="JMJC"/>
    <property type="match status" value="1"/>
</dbReference>
<dbReference type="GO" id="GO:0043565">
    <property type="term" value="F:sequence-specific DNA binding"/>
    <property type="evidence" value="ECO:0007669"/>
    <property type="project" value="TreeGrafter"/>
</dbReference>
<dbReference type="KEGG" id="cvr:CHLNCDRAFT_58971"/>
<dbReference type="SUPFAM" id="SSF51197">
    <property type="entry name" value="Clavaminate synthase-like"/>
    <property type="match status" value="1"/>
</dbReference>
<dbReference type="Gene3D" id="2.60.120.650">
    <property type="entry name" value="Cupin"/>
    <property type="match status" value="1"/>
</dbReference>
<feature type="non-terminal residue" evidence="4">
    <location>
        <position position="559"/>
    </location>
</feature>
<dbReference type="GO" id="GO:0045905">
    <property type="term" value="P:positive regulation of translational termination"/>
    <property type="evidence" value="ECO:0007669"/>
    <property type="project" value="TreeGrafter"/>
</dbReference>
<dbReference type="GO" id="GO:0016706">
    <property type="term" value="F:2-oxoglutarate-dependent dioxygenase activity"/>
    <property type="evidence" value="ECO:0007669"/>
    <property type="project" value="TreeGrafter"/>
</dbReference>